<evidence type="ECO:0000256" key="2">
    <source>
        <dbReference type="SAM" id="MobiDB-lite"/>
    </source>
</evidence>
<comment type="caution">
    <text evidence="4">The sequence shown here is derived from an EMBL/GenBank/DDBJ whole genome shotgun (WGS) entry which is preliminary data.</text>
</comment>
<organism evidence="4 5">
    <name type="scientific">Trichocladium antarcticum</name>
    <dbReference type="NCBI Taxonomy" id="1450529"/>
    <lineage>
        <taxon>Eukaryota</taxon>
        <taxon>Fungi</taxon>
        <taxon>Dikarya</taxon>
        <taxon>Ascomycota</taxon>
        <taxon>Pezizomycotina</taxon>
        <taxon>Sordariomycetes</taxon>
        <taxon>Sordariomycetidae</taxon>
        <taxon>Sordariales</taxon>
        <taxon>Chaetomiaceae</taxon>
        <taxon>Trichocladium</taxon>
    </lineage>
</organism>
<evidence type="ECO:0000313" key="4">
    <source>
        <dbReference type="EMBL" id="KAK4132118.1"/>
    </source>
</evidence>
<keyword evidence="1" id="KW-0863">Zinc-finger</keyword>
<feature type="region of interest" description="Disordered" evidence="2">
    <location>
        <begin position="41"/>
        <end position="63"/>
    </location>
</feature>
<dbReference type="PROSITE" id="PS50103">
    <property type="entry name" value="ZF_C3H1"/>
    <property type="match status" value="1"/>
</dbReference>
<feature type="zinc finger region" description="C3H1-type" evidence="1">
    <location>
        <begin position="1"/>
        <end position="16"/>
    </location>
</feature>
<dbReference type="EMBL" id="MU853419">
    <property type="protein sequence ID" value="KAK4132118.1"/>
    <property type="molecule type" value="Genomic_DNA"/>
</dbReference>
<gene>
    <name evidence="4" type="ORF">BT67DRAFT_444017</name>
</gene>
<keyword evidence="5" id="KW-1185">Reference proteome</keyword>
<evidence type="ECO:0000313" key="5">
    <source>
        <dbReference type="Proteomes" id="UP001304895"/>
    </source>
</evidence>
<feature type="domain" description="C3H1-type" evidence="3">
    <location>
        <begin position="1"/>
        <end position="16"/>
    </location>
</feature>
<proteinExistence type="predicted"/>
<name>A0AAN6UFP2_9PEZI</name>
<protein>
    <recommendedName>
        <fullName evidence="3">C3H1-type domain-containing protein</fullName>
    </recommendedName>
</protein>
<sequence length="63" mass="6930">MTVCRYYQQGHCRFGSTTVAFSPSLACAFRSEGDRCATPMGALESVPANDGPPRFKHTHLPNR</sequence>
<dbReference type="InterPro" id="IPR000571">
    <property type="entry name" value="Znf_CCCH"/>
</dbReference>
<keyword evidence="1" id="KW-0862">Zinc</keyword>
<reference evidence="4" key="2">
    <citation type="submission" date="2023-05" db="EMBL/GenBank/DDBJ databases">
        <authorList>
            <consortium name="Lawrence Berkeley National Laboratory"/>
            <person name="Steindorff A."/>
            <person name="Hensen N."/>
            <person name="Bonometti L."/>
            <person name="Westerberg I."/>
            <person name="Brannstrom I.O."/>
            <person name="Guillou S."/>
            <person name="Cros-Aarteil S."/>
            <person name="Calhoun S."/>
            <person name="Haridas S."/>
            <person name="Kuo A."/>
            <person name="Mondo S."/>
            <person name="Pangilinan J."/>
            <person name="Riley R."/>
            <person name="Labutti K."/>
            <person name="Andreopoulos B."/>
            <person name="Lipzen A."/>
            <person name="Chen C."/>
            <person name="Yanf M."/>
            <person name="Daum C."/>
            <person name="Ng V."/>
            <person name="Clum A."/>
            <person name="Ohm R."/>
            <person name="Martin F."/>
            <person name="Silar P."/>
            <person name="Natvig D."/>
            <person name="Lalanne C."/>
            <person name="Gautier V."/>
            <person name="Ament-Velasquez S.L."/>
            <person name="Kruys A."/>
            <person name="Hutchinson M.I."/>
            <person name="Powell A.J."/>
            <person name="Barry K."/>
            <person name="Miller A.N."/>
            <person name="Grigoriev I.V."/>
            <person name="Debuchy R."/>
            <person name="Gladieux P."/>
            <person name="Thoren M.H."/>
            <person name="Johannesson H."/>
        </authorList>
    </citation>
    <scope>NUCLEOTIDE SEQUENCE</scope>
    <source>
        <strain evidence="4">CBS 123565</strain>
    </source>
</reference>
<accession>A0AAN6UFP2</accession>
<evidence type="ECO:0000259" key="3">
    <source>
        <dbReference type="PROSITE" id="PS50103"/>
    </source>
</evidence>
<dbReference type="AlphaFoldDB" id="A0AAN6UFP2"/>
<keyword evidence="1" id="KW-0479">Metal-binding</keyword>
<dbReference type="GO" id="GO:0008270">
    <property type="term" value="F:zinc ion binding"/>
    <property type="evidence" value="ECO:0007669"/>
    <property type="project" value="UniProtKB-KW"/>
</dbReference>
<dbReference type="Proteomes" id="UP001304895">
    <property type="component" value="Unassembled WGS sequence"/>
</dbReference>
<reference evidence="4" key="1">
    <citation type="journal article" date="2023" name="Mol. Phylogenet. Evol.">
        <title>Genome-scale phylogeny and comparative genomics of the fungal order Sordariales.</title>
        <authorList>
            <person name="Hensen N."/>
            <person name="Bonometti L."/>
            <person name="Westerberg I."/>
            <person name="Brannstrom I.O."/>
            <person name="Guillou S."/>
            <person name="Cros-Aarteil S."/>
            <person name="Calhoun S."/>
            <person name="Haridas S."/>
            <person name="Kuo A."/>
            <person name="Mondo S."/>
            <person name="Pangilinan J."/>
            <person name="Riley R."/>
            <person name="LaButti K."/>
            <person name="Andreopoulos B."/>
            <person name="Lipzen A."/>
            <person name="Chen C."/>
            <person name="Yan M."/>
            <person name="Daum C."/>
            <person name="Ng V."/>
            <person name="Clum A."/>
            <person name="Steindorff A."/>
            <person name="Ohm R.A."/>
            <person name="Martin F."/>
            <person name="Silar P."/>
            <person name="Natvig D.O."/>
            <person name="Lalanne C."/>
            <person name="Gautier V."/>
            <person name="Ament-Velasquez S.L."/>
            <person name="Kruys A."/>
            <person name="Hutchinson M.I."/>
            <person name="Powell A.J."/>
            <person name="Barry K."/>
            <person name="Miller A.N."/>
            <person name="Grigoriev I.V."/>
            <person name="Debuchy R."/>
            <person name="Gladieux P."/>
            <person name="Hiltunen Thoren M."/>
            <person name="Johannesson H."/>
        </authorList>
    </citation>
    <scope>NUCLEOTIDE SEQUENCE</scope>
    <source>
        <strain evidence="4">CBS 123565</strain>
    </source>
</reference>
<feature type="compositionally biased region" description="Basic residues" evidence="2">
    <location>
        <begin position="54"/>
        <end position="63"/>
    </location>
</feature>
<evidence type="ECO:0000256" key="1">
    <source>
        <dbReference type="PROSITE-ProRule" id="PRU00723"/>
    </source>
</evidence>